<comment type="caution">
    <text evidence="7">The sequence shown here is derived from an EMBL/GenBank/DDBJ whole genome shotgun (WGS) entry which is preliminary data.</text>
</comment>
<keyword evidence="3" id="KW-0274">FAD</keyword>
<dbReference type="InterPro" id="IPR016169">
    <property type="entry name" value="FAD-bd_PCMH_sub2"/>
</dbReference>
<proteinExistence type="inferred from homology"/>
<dbReference type="AlphaFoldDB" id="A0A5M9K488"/>
<evidence type="ECO:0000256" key="2">
    <source>
        <dbReference type="ARBA" id="ARBA00022630"/>
    </source>
</evidence>
<feature type="domain" description="FAD-binding PCMH-type" evidence="6">
    <location>
        <begin position="63"/>
        <end position="181"/>
    </location>
</feature>
<feature type="signal peptide" evidence="5">
    <location>
        <begin position="1"/>
        <end position="22"/>
    </location>
</feature>
<keyword evidence="8" id="KW-1185">Reference proteome</keyword>
<dbReference type="PANTHER" id="PTHR42973:SF13">
    <property type="entry name" value="FAD-BINDING PCMH-TYPE DOMAIN-CONTAINING PROTEIN"/>
    <property type="match status" value="1"/>
</dbReference>
<dbReference type="GO" id="GO:0016491">
    <property type="term" value="F:oxidoreductase activity"/>
    <property type="evidence" value="ECO:0007669"/>
    <property type="project" value="UniProtKB-KW"/>
</dbReference>
<evidence type="ECO:0000256" key="5">
    <source>
        <dbReference type="SAM" id="SignalP"/>
    </source>
</evidence>
<dbReference type="Pfam" id="PF01565">
    <property type="entry name" value="FAD_binding_4"/>
    <property type="match status" value="1"/>
</dbReference>
<dbReference type="GO" id="GO:0071949">
    <property type="term" value="F:FAD binding"/>
    <property type="evidence" value="ECO:0007669"/>
    <property type="project" value="InterPro"/>
</dbReference>
<organism evidence="7 8">
    <name type="scientific">Monilinia fructicola</name>
    <name type="common">Brown rot fungus</name>
    <name type="synonym">Ciboria fructicola</name>
    <dbReference type="NCBI Taxonomy" id="38448"/>
    <lineage>
        <taxon>Eukaryota</taxon>
        <taxon>Fungi</taxon>
        <taxon>Dikarya</taxon>
        <taxon>Ascomycota</taxon>
        <taxon>Pezizomycotina</taxon>
        <taxon>Leotiomycetes</taxon>
        <taxon>Helotiales</taxon>
        <taxon>Sclerotiniaceae</taxon>
        <taxon>Monilinia</taxon>
    </lineage>
</organism>
<name>A0A5M9K488_MONFR</name>
<dbReference type="SUPFAM" id="SSF56176">
    <property type="entry name" value="FAD-binding/transporter-associated domain-like"/>
    <property type="match status" value="1"/>
</dbReference>
<evidence type="ECO:0000259" key="6">
    <source>
        <dbReference type="PROSITE" id="PS51387"/>
    </source>
</evidence>
<evidence type="ECO:0000256" key="3">
    <source>
        <dbReference type="ARBA" id="ARBA00022827"/>
    </source>
</evidence>
<dbReference type="InterPro" id="IPR016166">
    <property type="entry name" value="FAD-bd_PCMH"/>
</dbReference>
<evidence type="ECO:0000256" key="4">
    <source>
        <dbReference type="ARBA" id="ARBA00023002"/>
    </source>
</evidence>
<dbReference type="VEuPathDB" id="FungiDB:MFRU_002g04720"/>
<dbReference type="PROSITE" id="PS51387">
    <property type="entry name" value="FAD_PCMH"/>
    <property type="match status" value="1"/>
</dbReference>
<evidence type="ECO:0000256" key="1">
    <source>
        <dbReference type="ARBA" id="ARBA00005466"/>
    </source>
</evidence>
<dbReference type="Proteomes" id="UP000322873">
    <property type="component" value="Unassembled WGS sequence"/>
</dbReference>
<comment type="similarity">
    <text evidence="1">Belongs to the oxygen-dependent FAD-linked oxidoreductase family.</text>
</comment>
<evidence type="ECO:0000313" key="8">
    <source>
        <dbReference type="Proteomes" id="UP000322873"/>
    </source>
</evidence>
<dbReference type="PANTHER" id="PTHR42973">
    <property type="entry name" value="BINDING OXIDOREDUCTASE, PUTATIVE (AFU_ORTHOLOGUE AFUA_1G17690)-RELATED"/>
    <property type="match status" value="1"/>
</dbReference>
<dbReference type="InterPro" id="IPR050416">
    <property type="entry name" value="FAD-linked_Oxidoreductase"/>
</dbReference>
<keyword evidence="2" id="KW-0285">Flavoprotein</keyword>
<dbReference type="InterPro" id="IPR036318">
    <property type="entry name" value="FAD-bd_PCMH-like_sf"/>
</dbReference>
<dbReference type="Gene3D" id="3.30.465.10">
    <property type="match status" value="1"/>
</dbReference>
<gene>
    <name evidence="7" type="ORF">EYC84_004077</name>
</gene>
<keyword evidence="4" id="KW-0560">Oxidoreductase</keyword>
<accession>A0A5M9K488</accession>
<evidence type="ECO:0000313" key="7">
    <source>
        <dbReference type="EMBL" id="KAA8574832.1"/>
    </source>
</evidence>
<feature type="chain" id="PRO_5024452692" description="FAD-binding PCMH-type domain-containing protein" evidence="5">
    <location>
        <begin position="23"/>
        <end position="181"/>
    </location>
</feature>
<reference evidence="7 8" key="1">
    <citation type="submission" date="2019-06" db="EMBL/GenBank/DDBJ databases">
        <title>Genome Sequence of the Brown Rot Fungal Pathogen Monilinia fructicola.</title>
        <authorList>
            <person name="De Miccolis Angelini R.M."/>
            <person name="Landi L."/>
            <person name="Abate D."/>
            <person name="Pollastro S."/>
            <person name="Romanazzi G."/>
            <person name="Faretra F."/>
        </authorList>
    </citation>
    <scope>NUCLEOTIDE SEQUENCE [LARGE SCALE GENOMIC DNA]</scope>
    <source>
        <strain evidence="7 8">Mfrc123</strain>
    </source>
</reference>
<sequence>MPMKSECSRLITSVAFLPWVQSLASPVYNFCERLSQSCHGETYLSSNGSQYYVLANNNWFAAARNTPICIVTPTTPHELAVIVKALASVDVQFAVRSGGRSPAPKAANIRDGVLIDMSLFNEVSYDATTNLAVIGPGLTWGAVYKTLEAFKVTVVGGRVTDVGVGGLILGAFRLSLGMGAS</sequence>
<protein>
    <recommendedName>
        <fullName evidence="6">FAD-binding PCMH-type domain-containing protein</fullName>
    </recommendedName>
</protein>
<dbReference type="InterPro" id="IPR006094">
    <property type="entry name" value="Oxid_FAD_bind_N"/>
</dbReference>
<dbReference type="EMBL" id="VICG01000002">
    <property type="protein sequence ID" value="KAA8574832.1"/>
    <property type="molecule type" value="Genomic_DNA"/>
</dbReference>
<keyword evidence="5" id="KW-0732">Signal</keyword>